<organism evidence="1 2">
    <name type="scientific">Xenotaenia resolanae</name>
    <dbReference type="NCBI Taxonomy" id="208358"/>
    <lineage>
        <taxon>Eukaryota</taxon>
        <taxon>Metazoa</taxon>
        <taxon>Chordata</taxon>
        <taxon>Craniata</taxon>
        <taxon>Vertebrata</taxon>
        <taxon>Euteleostomi</taxon>
        <taxon>Actinopterygii</taxon>
        <taxon>Neopterygii</taxon>
        <taxon>Teleostei</taxon>
        <taxon>Neoteleostei</taxon>
        <taxon>Acanthomorphata</taxon>
        <taxon>Ovalentaria</taxon>
        <taxon>Atherinomorphae</taxon>
        <taxon>Cyprinodontiformes</taxon>
        <taxon>Goodeidae</taxon>
        <taxon>Xenotaenia</taxon>
    </lineage>
</organism>
<evidence type="ECO:0000313" key="2">
    <source>
        <dbReference type="Proteomes" id="UP001444071"/>
    </source>
</evidence>
<sequence length="104" mass="11779">MACGDDCVPLLHRHKDTKTKCAVEDKKKHTQTQCKTFPTNNQSSLETHFLGSWLPRCSTFSRFQTCLQRWYFSSNRTGKLISHFLIGTGIPSFSRLTATSHGEG</sequence>
<comment type="caution">
    <text evidence="1">The sequence shown here is derived from an EMBL/GenBank/DDBJ whole genome shotgun (WGS) entry which is preliminary data.</text>
</comment>
<name>A0ABV0X2U6_9TELE</name>
<keyword evidence="2" id="KW-1185">Reference proteome</keyword>
<dbReference type="EMBL" id="JAHRIM010084012">
    <property type="protein sequence ID" value="MEQ2276034.1"/>
    <property type="molecule type" value="Genomic_DNA"/>
</dbReference>
<protein>
    <submittedName>
        <fullName evidence="1">Uncharacterized protein</fullName>
    </submittedName>
</protein>
<accession>A0ABV0X2U6</accession>
<evidence type="ECO:0000313" key="1">
    <source>
        <dbReference type="EMBL" id="MEQ2276034.1"/>
    </source>
</evidence>
<reference evidence="1 2" key="1">
    <citation type="submission" date="2021-06" db="EMBL/GenBank/DDBJ databases">
        <authorList>
            <person name="Palmer J.M."/>
        </authorList>
    </citation>
    <scope>NUCLEOTIDE SEQUENCE [LARGE SCALE GENOMIC DNA]</scope>
    <source>
        <strain evidence="1 2">XR_2019</strain>
        <tissue evidence="1">Muscle</tissue>
    </source>
</reference>
<dbReference type="Proteomes" id="UP001444071">
    <property type="component" value="Unassembled WGS sequence"/>
</dbReference>
<gene>
    <name evidence="1" type="ORF">XENORESO_012692</name>
</gene>
<proteinExistence type="predicted"/>